<dbReference type="GO" id="GO:0004674">
    <property type="term" value="F:protein serine/threonine kinase activity"/>
    <property type="evidence" value="ECO:0007669"/>
    <property type="project" value="UniProtKB-EC"/>
</dbReference>
<keyword evidence="4 7" id="KW-0418">Kinase</keyword>
<organism evidence="7 8">
    <name type="scientific">Pholiota conissans</name>
    <dbReference type="NCBI Taxonomy" id="109636"/>
    <lineage>
        <taxon>Eukaryota</taxon>
        <taxon>Fungi</taxon>
        <taxon>Dikarya</taxon>
        <taxon>Basidiomycota</taxon>
        <taxon>Agaricomycotina</taxon>
        <taxon>Agaricomycetes</taxon>
        <taxon>Agaricomycetidae</taxon>
        <taxon>Agaricales</taxon>
        <taxon>Agaricineae</taxon>
        <taxon>Strophariaceae</taxon>
        <taxon>Pholiota</taxon>
    </lineage>
</organism>
<dbReference type="PROSITE" id="PS50011">
    <property type="entry name" value="PROTEIN_KINASE_DOM"/>
    <property type="match status" value="1"/>
</dbReference>
<protein>
    <recommendedName>
        <fullName evidence="1">non-specific serine/threonine protein kinase</fullName>
        <ecNumber evidence="1">2.7.11.1</ecNumber>
    </recommendedName>
</protein>
<evidence type="ECO:0000256" key="1">
    <source>
        <dbReference type="ARBA" id="ARBA00012513"/>
    </source>
</evidence>
<evidence type="ECO:0000256" key="4">
    <source>
        <dbReference type="ARBA" id="ARBA00022777"/>
    </source>
</evidence>
<gene>
    <name evidence="7" type="ORF">BDN70DRAFT_294049</name>
</gene>
<dbReference type="Proteomes" id="UP000807469">
    <property type="component" value="Unassembled WGS sequence"/>
</dbReference>
<evidence type="ECO:0000256" key="2">
    <source>
        <dbReference type="ARBA" id="ARBA00022679"/>
    </source>
</evidence>
<dbReference type="SUPFAM" id="SSF56112">
    <property type="entry name" value="Protein kinase-like (PK-like)"/>
    <property type="match status" value="1"/>
</dbReference>
<accession>A0A9P6CWQ9</accession>
<dbReference type="InterPro" id="IPR000719">
    <property type="entry name" value="Prot_kinase_dom"/>
</dbReference>
<dbReference type="PANTHER" id="PTHR43671:SF13">
    <property type="entry name" value="SERINE_THREONINE-PROTEIN KINASE NEK2"/>
    <property type="match status" value="1"/>
</dbReference>
<evidence type="ECO:0000256" key="3">
    <source>
        <dbReference type="ARBA" id="ARBA00022741"/>
    </source>
</evidence>
<evidence type="ECO:0000256" key="5">
    <source>
        <dbReference type="ARBA" id="ARBA00022840"/>
    </source>
</evidence>
<dbReference type="OrthoDB" id="10252171at2759"/>
<dbReference type="InterPro" id="IPR011009">
    <property type="entry name" value="Kinase-like_dom_sf"/>
</dbReference>
<reference evidence="7" key="1">
    <citation type="submission" date="2020-11" db="EMBL/GenBank/DDBJ databases">
        <authorList>
            <consortium name="DOE Joint Genome Institute"/>
            <person name="Ahrendt S."/>
            <person name="Riley R."/>
            <person name="Andreopoulos W."/>
            <person name="Labutti K."/>
            <person name="Pangilinan J."/>
            <person name="Ruiz-Duenas F.J."/>
            <person name="Barrasa J.M."/>
            <person name="Sanchez-Garcia M."/>
            <person name="Camarero S."/>
            <person name="Miyauchi S."/>
            <person name="Serrano A."/>
            <person name="Linde D."/>
            <person name="Babiker R."/>
            <person name="Drula E."/>
            <person name="Ayuso-Fernandez I."/>
            <person name="Pacheco R."/>
            <person name="Padilla G."/>
            <person name="Ferreira P."/>
            <person name="Barriuso J."/>
            <person name="Kellner H."/>
            <person name="Castanera R."/>
            <person name="Alfaro M."/>
            <person name="Ramirez L."/>
            <person name="Pisabarro A.G."/>
            <person name="Kuo A."/>
            <person name="Tritt A."/>
            <person name="Lipzen A."/>
            <person name="He G."/>
            <person name="Yan M."/>
            <person name="Ng V."/>
            <person name="Cullen D."/>
            <person name="Martin F."/>
            <person name="Rosso M.-N."/>
            <person name="Henrissat B."/>
            <person name="Hibbett D."/>
            <person name="Martinez A.T."/>
            <person name="Grigoriev I.V."/>
        </authorList>
    </citation>
    <scope>NUCLEOTIDE SEQUENCE</scope>
    <source>
        <strain evidence="7">CIRM-BRFM 674</strain>
    </source>
</reference>
<dbReference type="PANTHER" id="PTHR43671">
    <property type="entry name" value="SERINE/THREONINE-PROTEIN KINASE NEK"/>
    <property type="match status" value="1"/>
</dbReference>
<dbReference type="Gene3D" id="1.10.510.10">
    <property type="entry name" value="Transferase(Phosphotransferase) domain 1"/>
    <property type="match status" value="1"/>
</dbReference>
<evidence type="ECO:0000313" key="7">
    <source>
        <dbReference type="EMBL" id="KAF9474848.1"/>
    </source>
</evidence>
<keyword evidence="3" id="KW-0547">Nucleotide-binding</keyword>
<name>A0A9P6CWQ9_9AGAR</name>
<dbReference type="GO" id="GO:0005524">
    <property type="term" value="F:ATP binding"/>
    <property type="evidence" value="ECO:0007669"/>
    <property type="project" value="UniProtKB-KW"/>
</dbReference>
<dbReference type="EMBL" id="MU155359">
    <property type="protein sequence ID" value="KAF9474848.1"/>
    <property type="molecule type" value="Genomic_DNA"/>
</dbReference>
<proteinExistence type="predicted"/>
<evidence type="ECO:0000313" key="8">
    <source>
        <dbReference type="Proteomes" id="UP000807469"/>
    </source>
</evidence>
<dbReference type="EC" id="2.7.11.1" evidence="1"/>
<evidence type="ECO:0000259" key="6">
    <source>
        <dbReference type="PROSITE" id="PS50011"/>
    </source>
</evidence>
<dbReference type="AlphaFoldDB" id="A0A9P6CWQ9"/>
<sequence length="222" mass="25230">MDLKPANIFLTAERHCVIGDFGGSVLCSDETGVGIPARMQTFTTAGYRAPEVATYHQPRPTFQRFDHKADFWSLGVCMYAMLVALPDMRAINRKDHNNYQVLGLDATTMITKLDEICYKPEHSKRKVEEYSDMKRLILGMTTYNARVRMGFDDIVTFLAQRGQYFERRSPSPLLWVQPKNSVTLCVAHPAEPGDYLPAQEVVKELKTYVQLVCGRELVVYPA</sequence>
<comment type="caution">
    <text evidence="7">The sequence shown here is derived from an EMBL/GenBank/DDBJ whole genome shotgun (WGS) entry which is preliminary data.</text>
</comment>
<keyword evidence="5" id="KW-0067">ATP-binding</keyword>
<keyword evidence="8" id="KW-1185">Reference proteome</keyword>
<dbReference type="Pfam" id="PF00069">
    <property type="entry name" value="Pkinase"/>
    <property type="match status" value="1"/>
</dbReference>
<feature type="domain" description="Protein kinase" evidence="6">
    <location>
        <begin position="1"/>
        <end position="165"/>
    </location>
</feature>
<keyword evidence="2" id="KW-0808">Transferase</keyword>
<dbReference type="InterPro" id="IPR050660">
    <property type="entry name" value="NEK_Ser/Thr_kinase"/>
</dbReference>